<dbReference type="GO" id="GO:0042601">
    <property type="term" value="C:endospore-forming forespore"/>
    <property type="evidence" value="ECO:0007669"/>
    <property type="project" value="TreeGrafter"/>
</dbReference>
<keyword evidence="2" id="KW-0808">Transferase</keyword>
<evidence type="ECO:0000313" key="3">
    <source>
        <dbReference type="Proteomes" id="UP000294813"/>
    </source>
</evidence>
<protein>
    <submittedName>
        <fullName evidence="2">Ser/Thr protein kinase RdoA (MazF antagonist)</fullName>
    </submittedName>
</protein>
<dbReference type="InterPro" id="IPR047175">
    <property type="entry name" value="CotS-like"/>
</dbReference>
<dbReference type="InterPro" id="IPR002575">
    <property type="entry name" value="Aminoglycoside_PTrfase"/>
</dbReference>
<organism evidence="2 3">
    <name type="scientific">Heliophilum fasciatum</name>
    <dbReference type="NCBI Taxonomy" id="35700"/>
    <lineage>
        <taxon>Bacteria</taxon>
        <taxon>Bacillati</taxon>
        <taxon>Bacillota</taxon>
        <taxon>Clostridia</taxon>
        <taxon>Eubacteriales</taxon>
        <taxon>Heliobacteriaceae</taxon>
        <taxon>Heliophilum</taxon>
    </lineage>
</organism>
<keyword evidence="3" id="KW-1185">Reference proteome</keyword>
<sequence length="331" mass="36744">MQAVTGGQAMWQIETDRGVKVLYRLPQGRERLTVMHAVLEQMAEGGLRRTNRLIHTRHGAPLVTDGLDGYGLVDWLPGRPADLTNRDELQLVAGALGDVHRIGATGGIGRPARDCDFWLAGIDEHGLGRSFTLYRSLALAPTAAAAQGDFGRFFLAYATEFEQKMRYGLACFDEQEVTQLVAAARSSGQVGHGDWREEHLLIDERGRLAIIGWKKCGWLLPSVELAEFLRYLAMRTGGWSADAAQAALAAYQERRVLALEEKRLLIALLRLPVEFWSTVAGYYRYGYEKMAMIAALKQAVAQEAERSLYRKALAEYLQIEEGGDGRYGVAL</sequence>
<gene>
    <name evidence="2" type="ORF">EDD73_105106</name>
</gene>
<dbReference type="InterPro" id="IPR011009">
    <property type="entry name" value="Kinase-like_dom_sf"/>
</dbReference>
<dbReference type="Gene3D" id="3.90.1200.10">
    <property type="match status" value="1"/>
</dbReference>
<dbReference type="PANTHER" id="PTHR39179:SF3">
    <property type="entry name" value="COTS-RELATED PROTEIN"/>
    <property type="match status" value="1"/>
</dbReference>
<evidence type="ECO:0000313" key="2">
    <source>
        <dbReference type="EMBL" id="TCP67211.1"/>
    </source>
</evidence>
<feature type="domain" description="Aminoglycoside phosphotransferase" evidence="1">
    <location>
        <begin position="10"/>
        <end position="255"/>
    </location>
</feature>
<dbReference type="AlphaFoldDB" id="A0A4R2S4D3"/>
<proteinExistence type="predicted"/>
<name>A0A4R2S4D3_9FIRM</name>
<dbReference type="RefSeq" id="WP_131918472.1">
    <property type="nucleotide sequence ID" value="NZ_JAOQNU010000005.1"/>
</dbReference>
<comment type="caution">
    <text evidence="2">The sequence shown here is derived from an EMBL/GenBank/DDBJ whole genome shotgun (WGS) entry which is preliminary data.</text>
</comment>
<dbReference type="EMBL" id="SLXT01000005">
    <property type="protein sequence ID" value="TCP67211.1"/>
    <property type="molecule type" value="Genomic_DNA"/>
</dbReference>
<evidence type="ECO:0000259" key="1">
    <source>
        <dbReference type="Pfam" id="PF01636"/>
    </source>
</evidence>
<accession>A0A4R2S4D3</accession>
<dbReference type="Pfam" id="PF01636">
    <property type="entry name" value="APH"/>
    <property type="match status" value="1"/>
</dbReference>
<dbReference type="GO" id="GO:0016301">
    <property type="term" value="F:kinase activity"/>
    <property type="evidence" value="ECO:0007669"/>
    <property type="project" value="UniProtKB-KW"/>
</dbReference>
<dbReference type="SUPFAM" id="SSF56112">
    <property type="entry name" value="Protein kinase-like (PK-like)"/>
    <property type="match status" value="1"/>
</dbReference>
<dbReference type="PANTHER" id="PTHR39179">
    <property type="entry name" value="SPORE COAT PROTEIN I"/>
    <property type="match status" value="1"/>
</dbReference>
<dbReference type="Gene3D" id="3.30.200.20">
    <property type="entry name" value="Phosphorylase Kinase, domain 1"/>
    <property type="match status" value="1"/>
</dbReference>
<reference evidence="2 3" key="1">
    <citation type="submission" date="2019-03" db="EMBL/GenBank/DDBJ databases">
        <title>Genomic Encyclopedia of Type Strains, Phase IV (KMG-IV): sequencing the most valuable type-strain genomes for metagenomic binning, comparative biology and taxonomic classification.</title>
        <authorList>
            <person name="Goeker M."/>
        </authorList>
    </citation>
    <scope>NUCLEOTIDE SEQUENCE [LARGE SCALE GENOMIC DNA]</scope>
    <source>
        <strain evidence="2 3">DSM 11170</strain>
    </source>
</reference>
<dbReference type="OrthoDB" id="9771902at2"/>
<dbReference type="Proteomes" id="UP000294813">
    <property type="component" value="Unassembled WGS sequence"/>
</dbReference>
<keyword evidence="2" id="KW-0418">Kinase</keyword>